<evidence type="ECO:0008006" key="2">
    <source>
        <dbReference type="Google" id="ProtNLM"/>
    </source>
</evidence>
<organism evidence="1">
    <name type="scientific">viral metagenome</name>
    <dbReference type="NCBI Taxonomy" id="1070528"/>
    <lineage>
        <taxon>unclassified sequences</taxon>
        <taxon>metagenomes</taxon>
        <taxon>organismal metagenomes</taxon>
    </lineage>
</organism>
<sequence>MKTVSYLKNLKKKIELLDVCHHTEILSIIKKNDINYSENKNGIFINMNLLNQLIIEDIEKYIKYVDVQEKTLKKVETLKHTFKKEYFNKQDKEKVLYTN</sequence>
<protein>
    <recommendedName>
        <fullName evidence="2">NET domain-containing protein</fullName>
    </recommendedName>
</protein>
<accession>A0A6C0C540</accession>
<dbReference type="EMBL" id="MN739320">
    <property type="protein sequence ID" value="QHS98643.1"/>
    <property type="molecule type" value="Genomic_DNA"/>
</dbReference>
<reference evidence="1" key="1">
    <citation type="journal article" date="2020" name="Nature">
        <title>Giant virus diversity and host interactions through global metagenomics.</title>
        <authorList>
            <person name="Schulz F."/>
            <person name="Roux S."/>
            <person name="Paez-Espino D."/>
            <person name="Jungbluth S."/>
            <person name="Walsh D.A."/>
            <person name="Denef V.J."/>
            <person name="McMahon K.D."/>
            <person name="Konstantinidis K.T."/>
            <person name="Eloe-Fadrosh E.A."/>
            <person name="Kyrpides N.C."/>
            <person name="Woyke T."/>
        </authorList>
    </citation>
    <scope>NUCLEOTIDE SEQUENCE</scope>
    <source>
        <strain evidence="1">GVMAG-M-3300020185-18</strain>
    </source>
</reference>
<dbReference type="AlphaFoldDB" id="A0A6C0C540"/>
<evidence type="ECO:0000313" key="1">
    <source>
        <dbReference type="EMBL" id="QHS98643.1"/>
    </source>
</evidence>
<name>A0A6C0C540_9ZZZZ</name>
<proteinExistence type="predicted"/>